<keyword evidence="6" id="KW-0067">ATP-binding</keyword>
<dbReference type="InterPro" id="IPR001650">
    <property type="entry name" value="Helicase_C-like"/>
</dbReference>
<evidence type="ECO:0000256" key="3">
    <source>
        <dbReference type="ARBA" id="ARBA00022741"/>
    </source>
</evidence>
<feature type="compositionally biased region" description="Basic and acidic residues" evidence="10">
    <location>
        <begin position="735"/>
        <end position="755"/>
    </location>
</feature>
<feature type="domain" description="Helicase ATP-binding" evidence="11">
    <location>
        <begin position="57"/>
        <end position="220"/>
    </location>
</feature>
<comment type="caution">
    <text evidence="14">The sequence shown here is derived from an EMBL/GenBank/DDBJ whole genome shotgun (WGS) entry which is preliminary data.</text>
</comment>
<evidence type="ECO:0000259" key="11">
    <source>
        <dbReference type="PROSITE" id="PS51192"/>
    </source>
</evidence>
<protein>
    <recommendedName>
        <fullName evidence="2">RNA helicase</fullName>
        <ecNumber evidence="2">3.6.4.13</ecNumber>
    </recommendedName>
</protein>
<dbReference type="CDD" id="cd17959">
    <property type="entry name" value="DEADc_DDX54"/>
    <property type="match status" value="1"/>
</dbReference>
<dbReference type="SMART" id="SM00490">
    <property type="entry name" value="HELICc"/>
    <property type="match status" value="1"/>
</dbReference>
<dbReference type="InterPro" id="IPR014001">
    <property type="entry name" value="Helicase_ATP-bd"/>
</dbReference>
<evidence type="ECO:0000256" key="8">
    <source>
        <dbReference type="ARBA" id="ARBA00047984"/>
    </source>
</evidence>
<dbReference type="PANTHER" id="PTHR47959:SF8">
    <property type="entry name" value="RNA HELICASE"/>
    <property type="match status" value="1"/>
</dbReference>
<evidence type="ECO:0000256" key="4">
    <source>
        <dbReference type="ARBA" id="ARBA00022801"/>
    </source>
</evidence>
<comment type="similarity">
    <text evidence="1">Belongs to the DEAD box helicase family. DDX54/DBP10 subfamily.</text>
</comment>
<keyword evidence="15" id="KW-1185">Reference proteome</keyword>
<dbReference type="EC" id="3.6.4.13" evidence="2"/>
<reference evidence="14" key="1">
    <citation type="submission" date="2022-10" db="EMBL/GenBank/DDBJ databases">
        <authorList>
            <person name="Hyden B.L."/>
            <person name="Feng K."/>
            <person name="Yates T."/>
            <person name="Jawdy S."/>
            <person name="Smart L.B."/>
            <person name="Muchero W."/>
        </authorList>
    </citation>
    <scope>NUCLEOTIDE SEQUENCE</scope>
    <source>
        <tissue evidence="14">Shoot tip</tissue>
    </source>
</reference>
<evidence type="ECO:0000256" key="5">
    <source>
        <dbReference type="ARBA" id="ARBA00022806"/>
    </source>
</evidence>
<dbReference type="Gene3D" id="3.40.50.300">
    <property type="entry name" value="P-loop containing nucleotide triphosphate hydrolases"/>
    <property type="match status" value="2"/>
</dbReference>
<dbReference type="CDD" id="cd18787">
    <property type="entry name" value="SF2_C_DEAD"/>
    <property type="match status" value="1"/>
</dbReference>
<dbReference type="Pfam" id="PF00271">
    <property type="entry name" value="Helicase_C"/>
    <property type="match status" value="1"/>
</dbReference>
<feature type="region of interest" description="Disordered" evidence="10">
    <location>
        <begin position="687"/>
        <end position="768"/>
    </location>
</feature>
<evidence type="ECO:0000259" key="13">
    <source>
        <dbReference type="PROSITE" id="PS51195"/>
    </source>
</evidence>
<evidence type="ECO:0000256" key="9">
    <source>
        <dbReference type="PROSITE-ProRule" id="PRU00552"/>
    </source>
</evidence>
<dbReference type="SMART" id="SM00487">
    <property type="entry name" value="DEXDc"/>
    <property type="match status" value="1"/>
</dbReference>
<evidence type="ECO:0000313" key="15">
    <source>
        <dbReference type="Proteomes" id="UP001141253"/>
    </source>
</evidence>
<dbReference type="InterPro" id="IPR050079">
    <property type="entry name" value="DEAD_box_RNA_helicase"/>
</dbReference>
<reference evidence="14" key="2">
    <citation type="journal article" date="2023" name="Int. J. Mol. Sci.">
        <title>De Novo Assembly and Annotation of 11 Diverse Shrub Willow (Salix) Genomes Reveals Novel Gene Organization in Sex-Linked Regions.</title>
        <authorList>
            <person name="Hyden B."/>
            <person name="Feng K."/>
            <person name="Yates T.B."/>
            <person name="Jawdy S."/>
            <person name="Cereghino C."/>
            <person name="Smart L.B."/>
            <person name="Muchero W."/>
        </authorList>
    </citation>
    <scope>NUCLEOTIDE SEQUENCE</scope>
    <source>
        <tissue evidence="14">Shoot tip</tissue>
    </source>
</reference>
<feature type="short sequence motif" description="Q motif" evidence="9">
    <location>
        <begin position="26"/>
        <end position="54"/>
    </location>
</feature>
<feature type="compositionally biased region" description="Polar residues" evidence="10">
    <location>
        <begin position="690"/>
        <end position="716"/>
    </location>
</feature>
<dbReference type="InterPro" id="IPR033517">
    <property type="entry name" value="DDX54/DBP10_DEAD-box_helicase"/>
</dbReference>
<evidence type="ECO:0000256" key="1">
    <source>
        <dbReference type="ARBA" id="ARBA00010379"/>
    </source>
</evidence>
<gene>
    <name evidence="14" type="ORF">OIU77_019727</name>
</gene>
<dbReference type="Proteomes" id="UP001141253">
    <property type="component" value="Chromosome 5"/>
</dbReference>
<dbReference type="Pfam" id="PF00270">
    <property type="entry name" value="DEAD"/>
    <property type="match status" value="1"/>
</dbReference>
<accession>A0ABQ9CJ79</accession>
<proteinExistence type="inferred from homology"/>
<dbReference type="EMBL" id="JAPFFI010000003">
    <property type="protein sequence ID" value="KAJ6399029.1"/>
    <property type="molecule type" value="Genomic_DNA"/>
</dbReference>
<dbReference type="Pfam" id="PF08147">
    <property type="entry name" value="DBP10CT"/>
    <property type="match status" value="1"/>
</dbReference>
<keyword evidence="4" id="KW-0378">Hydrolase</keyword>
<keyword evidence="3" id="KW-0547">Nucleotide-binding</keyword>
<dbReference type="SMART" id="SM01123">
    <property type="entry name" value="DBP10CT"/>
    <property type="match status" value="1"/>
</dbReference>
<comment type="catalytic activity">
    <reaction evidence="8">
        <text>ATP + H2O = ADP + phosphate + H(+)</text>
        <dbReference type="Rhea" id="RHEA:13065"/>
        <dbReference type="ChEBI" id="CHEBI:15377"/>
        <dbReference type="ChEBI" id="CHEBI:15378"/>
        <dbReference type="ChEBI" id="CHEBI:30616"/>
        <dbReference type="ChEBI" id="CHEBI:43474"/>
        <dbReference type="ChEBI" id="CHEBI:456216"/>
        <dbReference type="EC" id="3.6.4.13"/>
    </reaction>
</comment>
<evidence type="ECO:0000256" key="2">
    <source>
        <dbReference type="ARBA" id="ARBA00012552"/>
    </source>
</evidence>
<dbReference type="InterPro" id="IPR027417">
    <property type="entry name" value="P-loop_NTPase"/>
</dbReference>
<dbReference type="PANTHER" id="PTHR47959">
    <property type="entry name" value="ATP-DEPENDENT RNA HELICASE RHLE-RELATED"/>
    <property type="match status" value="1"/>
</dbReference>
<evidence type="ECO:0000256" key="6">
    <source>
        <dbReference type="ARBA" id="ARBA00022840"/>
    </source>
</evidence>
<dbReference type="SUPFAM" id="SSF52540">
    <property type="entry name" value="P-loop containing nucleoside triphosphate hydrolases"/>
    <property type="match status" value="1"/>
</dbReference>
<name>A0ABQ9CJ79_9ROSI</name>
<evidence type="ECO:0000259" key="12">
    <source>
        <dbReference type="PROSITE" id="PS51194"/>
    </source>
</evidence>
<organism evidence="14 15">
    <name type="scientific">Salix suchowensis</name>
    <dbReference type="NCBI Taxonomy" id="1278906"/>
    <lineage>
        <taxon>Eukaryota</taxon>
        <taxon>Viridiplantae</taxon>
        <taxon>Streptophyta</taxon>
        <taxon>Embryophyta</taxon>
        <taxon>Tracheophyta</taxon>
        <taxon>Spermatophyta</taxon>
        <taxon>Magnoliopsida</taxon>
        <taxon>eudicotyledons</taxon>
        <taxon>Gunneridae</taxon>
        <taxon>Pentapetalae</taxon>
        <taxon>rosids</taxon>
        <taxon>fabids</taxon>
        <taxon>Malpighiales</taxon>
        <taxon>Salicaceae</taxon>
        <taxon>Saliceae</taxon>
        <taxon>Salix</taxon>
    </lineage>
</organism>
<feature type="domain" description="DEAD-box RNA helicase Q" evidence="13">
    <location>
        <begin position="26"/>
        <end position="54"/>
    </location>
</feature>
<feature type="domain" description="Helicase C-terminal" evidence="12">
    <location>
        <begin position="231"/>
        <end position="393"/>
    </location>
</feature>
<dbReference type="PROSITE" id="PS51192">
    <property type="entry name" value="HELICASE_ATP_BIND_1"/>
    <property type="match status" value="1"/>
</dbReference>
<dbReference type="InterPro" id="IPR011545">
    <property type="entry name" value="DEAD/DEAH_box_helicase_dom"/>
</dbReference>
<feature type="compositionally biased region" description="Basic residues" evidence="10">
    <location>
        <begin position="756"/>
        <end position="768"/>
    </location>
</feature>
<evidence type="ECO:0000313" key="14">
    <source>
        <dbReference type="EMBL" id="KAJ6399029.1"/>
    </source>
</evidence>
<sequence length="768" mass="86628">MGREPLVSSKAELKRKQQVKKKSKSCGFESLNLSPNVYRGIKRKGYRVPTPIQRKTMPLILAGIDVVAMARTGSGKTAAFLLPMLEKLQQHLPQSGVRALILSPTRDLAFQTLKFTKELGRFTDRMESQFEDLAQNPDIIIATPGRLMHHLSEIDDMSLKTVEYVVFDEADSLFGMGFAEQLHKILTQLSENRQTLLFSATLPSALAEFAKAGLRDPQLVRLDVDTKISPDLKTVFFTLRQEEKYAALIYMIRDHISSDEQTLIFVSTKHHAEFLNVLFREEGIKPSVCYGDMDQDARKIHVSRFRARKTMLLIVTDVAARGIDIPLLDNVINWDFPPKPKIFVHRVGRVARAGRTGTAFSFVTSEDMPYLLDLHLFLSKPVKAAPTEEEVLQDTDGVMNKIDQSFANGETVYGRFPQTVLDLVSDRVREIIDSSAELTSLQKACTNAFRLYAKTKPLPAKESIKRVKDLPSEGLHPIFKNVLGGGELMALAFSERLKTFRPKQTILEAEGEAAKSKNLQGPGQWADVMKRKRAIHEKVINLVQQQRSNKLADEQEAQTEITSNEKERKVVRGSKRKAKSSKDEEYFISSIPTNHHTEAGLSMRGNEGFGSNRLENAVLDLVADDKDGLQKQKTVYHWDKRNKKYIKLNNGDRVTASGKIKTEGGAKVNATKTGIYKKWKEGSHRKISLRGTSNDGNAEESTSFSGDRQSRGNNRNFRGGKHQHSRSLPNANVRSEIKDLEQVRKERQKKADRVSYMKHKGSKSKKVW</sequence>
<keyword evidence="5" id="KW-0347">Helicase</keyword>
<evidence type="ECO:0000256" key="7">
    <source>
        <dbReference type="ARBA" id="ARBA00022884"/>
    </source>
</evidence>
<evidence type="ECO:0000256" key="10">
    <source>
        <dbReference type="SAM" id="MobiDB-lite"/>
    </source>
</evidence>
<keyword evidence="7" id="KW-0694">RNA-binding</keyword>
<dbReference type="InterPro" id="IPR012541">
    <property type="entry name" value="DBP10_C"/>
</dbReference>
<dbReference type="PROSITE" id="PS51195">
    <property type="entry name" value="Q_MOTIF"/>
    <property type="match status" value="1"/>
</dbReference>
<dbReference type="InterPro" id="IPR014014">
    <property type="entry name" value="RNA_helicase_DEAD_Q_motif"/>
</dbReference>
<dbReference type="PROSITE" id="PS51194">
    <property type="entry name" value="HELICASE_CTER"/>
    <property type="match status" value="1"/>
</dbReference>
<feature type="region of interest" description="Disordered" evidence="10">
    <location>
        <begin position="549"/>
        <end position="577"/>
    </location>
</feature>